<keyword evidence="7 8" id="KW-0472">Membrane</keyword>
<gene>
    <name evidence="9" type="ORF">DM484_21925</name>
</gene>
<evidence type="ECO:0000256" key="3">
    <source>
        <dbReference type="ARBA" id="ARBA00022475"/>
    </source>
</evidence>
<dbReference type="PANTHER" id="PTHR42865">
    <property type="entry name" value="PROTON/GLUTAMATE-ASPARTATE SYMPORTER"/>
    <property type="match status" value="1"/>
</dbReference>
<proteinExistence type="predicted"/>
<dbReference type="InterPro" id="IPR001991">
    <property type="entry name" value="Na-dicarboxylate_symporter"/>
</dbReference>
<accession>A0A2W4R1K6</accession>
<dbReference type="PRINTS" id="PR00173">
    <property type="entry name" value="EDTRNSPORT"/>
</dbReference>
<dbReference type="PANTHER" id="PTHR42865:SF7">
    <property type="entry name" value="PROTON_GLUTAMATE-ASPARTATE SYMPORTER"/>
    <property type="match status" value="1"/>
</dbReference>
<evidence type="ECO:0000313" key="10">
    <source>
        <dbReference type="Proteomes" id="UP000249396"/>
    </source>
</evidence>
<evidence type="ECO:0000256" key="4">
    <source>
        <dbReference type="ARBA" id="ARBA00022692"/>
    </source>
</evidence>
<evidence type="ECO:0000256" key="2">
    <source>
        <dbReference type="ARBA" id="ARBA00022448"/>
    </source>
</evidence>
<dbReference type="GO" id="GO:0006835">
    <property type="term" value="P:dicarboxylic acid transport"/>
    <property type="evidence" value="ECO:0007669"/>
    <property type="project" value="TreeGrafter"/>
</dbReference>
<evidence type="ECO:0000256" key="8">
    <source>
        <dbReference type="SAM" id="Phobius"/>
    </source>
</evidence>
<evidence type="ECO:0000256" key="5">
    <source>
        <dbReference type="ARBA" id="ARBA00022847"/>
    </source>
</evidence>
<evidence type="ECO:0000313" key="9">
    <source>
        <dbReference type="EMBL" id="PZN74028.1"/>
    </source>
</evidence>
<feature type="transmembrane region" description="Helical" evidence="8">
    <location>
        <begin position="189"/>
        <end position="210"/>
    </location>
</feature>
<feature type="transmembrane region" description="Helical" evidence="8">
    <location>
        <begin position="222"/>
        <end position="246"/>
    </location>
</feature>
<comment type="subcellular location">
    <subcellularLocation>
        <location evidence="1">Cell membrane</location>
        <topology evidence="1">Multi-pass membrane protein</topology>
    </subcellularLocation>
</comment>
<keyword evidence="3" id="KW-1003">Cell membrane</keyword>
<keyword evidence="5" id="KW-0769">Symport</keyword>
<comment type="caution">
    <text evidence="9">The sequence shown here is derived from an EMBL/GenBank/DDBJ whole genome shotgun (WGS) entry which is preliminary data.</text>
</comment>
<keyword evidence="4 8" id="KW-0812">Transmembrane</keyword>
<dbReference type="EMBL" id="QJPH01000438">
    <property type="protein sequence ID" value="PZN74028.1"/>
    <property type="molecule type" value="Genomic_DNA"/>
</dbReference>
<organism evidence="9 10">
    <name type="scientific">Candidatus Methylumidiphilus alinenensis</name>
    <dbReference type="NCBI Taxonomy" id="2202197"/>
    <lineage>
        <taxon>Bacteria</taxon>
        <taxon>Pseudomonadati</taxon>
        <taxon>Pseudomonadota</taxon>
        <taxon>Gammaproteobacteria</taxon>
        <taxon>Methylococcales</taxon>
        <taxon>Candidatus Methylumidiphilus</taxon>
    </lineage>
</organism>
<dbReference type="PROSITE" id="PS00714">
    <property type="entry name" value="NA_DICARBOXYL_SYMP_2"/>
    <property type="match status" value="1"/>
</dbReference>
<evidence type="ECO:0000256" key="1">
    <source>
        <dbReference type="ARBA" id="ARBA00004651"/>
    </source>
</evidence>
<feature type="transmembrane region" description="Helical" evidence="8">
    <location>
        <begin position="151"/>
        <end position="169"/>
    </location>
</feature>
<feature type="transmembrane region" description="Helical" evidence="8">
    <location>
        <begin position="52"/>
        <end position="70"/>
    </location>
</feature>
<feature type="transmembrane region" description="Helical" evidence="8">
    <location>
        <begin position="12"/>
        <end position="32"/>
    </location>
</feature>
<name>A0A2W4R1K6_9GAMM</name>
<dbReference type="AlphaFoldDB" id="A0A2W4R1K6"/>
<sequence>MSVSTSKTWWHLSLAKQIFLGLAVGVLLGWLVPEWAVKTEFLRSIFLNMVKSIIAPLIFASIVSGIAGGGDHSKVGRMGIKALIYFEVVTALALVIGLAVVNLIGPGYGVPLKGDALNLASVSEHHPMTLPETIVHAFPANIVEAMVQNDVLQIVVFSVMFAFAVSAIGEKGKPILVFCESLAQVMFRFTSYVMHFAPFGVGAAMAVTISKMGVGVLANLGMLIGTLYLALVLFIVLVFGAVAYLIKLPIKQFIAAVKEPFILAFVTTSSESALPKAMEVMERFGVPKPIVGFVLPTGYSFNLDGSTLYLAVASVFVAQAAESVGGVHFGLGQQITLMLTLLITSKGIAAVPRASLVVLFAALHSFGLPVEGVAVIFAVDEVMDMARTSVNVLGNCLATVVVARWEGEFDEARARLFGTPAEIEYELAHGDVALAQAAMEEE</sequence>
<dbReference type="InterPro" id="IPR036458">
    <property type="entry name" value="Na:dicarbo_symporter_sf"/>
</dbReference>
<protein>
    <submittedName>
        <fullName evidence="9">Dicarboxylate/amino acid:cation symporter</fullName>
    </submittedName>
</protein>
<dbReference type="Proteomes" id="UP000249396">
    <property type="component" value="Unassembled WGS sequence"/>
</dbReference>
<dbReference type="GO" id="GO:0005886">
    <property type="term" value="C:plasma membrane"/>
    <property type="evidence" value="ECO:0007669"/>
    <property type="project" value="UniProtKB-SubCell"/>
</dbReference>
<dbReference type="Pfam" id="PF00375">
    <property type="entry name" value="SDF"/>
    <property type="match status" value="1"/>
</dbReference>
<dbReference type="FunFam" id="1.10.3860.10:FF:000001">
    <property type="entry name" value="C4-dicarboxylate transport protein"/>
    <property type="match status" value="1"/>
</dbReference>
<dbReference type="SUPFAM" id="SSF118215">
    <property type="entry name" value="Proton glutamate symport protein"/>
    <property type="match status" value="1"/>
</dbReference>
<evidence type="ECO:0000256" key="6">
    <source>
        <dbReference type="ARBA" id="ARBA00022989"/>
    </source>
</evidence>
<dbReference type="InterPro" id="IPR018107">
    <property type="entry name" value="Na-dicarboxylate_symporter_CS"/>
</dbReference>
<feature type="transmembrane region" description="Helical" evidence="8">
    <location>
        <begin position="82"/>
        <end position="104"/>
    </location>
</feature>
<evidence type="ECO:0000256" key="7">
    <source>
        <dbReference type="ARBA" id="ARBA00023136"/>
    </source>
</evidence>
<reference evidence="9 10" key="1">
    <citation type="journal article" date="2018" name="Aquat. Microb. Ecol.">
        <title>Gammaproteobacterial methanotrophs dominate.</title>
        <authorList>
            <person name="Rissanen A.J."/>
            <person name="Saarenheimo J."/>
            <person name="Tiirola M."/>
            <person name="Peura S."/>
            <person name="Aalto S.L."/>
            <person name="Karvinen A."/>
            <person name="Nykanen H."/>
        </authorList>
    </citation>
    <scope>NUCLEOTIDE SEQUENCE [LARGE SCALE GENOMIC DNA]</scope>
    <source>
        <strain evidence="9">AMbin10</strain>
    </source>
</reference>
<dbReference type="Gene3D" id="1.10.3860.10">
    <property type="entry name" value="Sodium:dicarboxylate symporter"/>
    <property type="match status" value="1"/>
</dbReference>
<dbReference type="GO" id="GO:0015293">
    <property type="term" value="F:symporter activity"/>
    <property type="evidence" value="ECO:0007669"/>
    <property type="project" value="UniProtKB-KW"/>
</dbReference>
<keyword evidence="6 8" id="KW-1133">Transmembrane helix</keyword>
<keyword evidence="2" id="KW-0813">Transport</keyword>